<organism evidence="1 2">
    <name type="scientific">Fictibacillus terranigra</name>
    <dbReference type="NCBI Taxonomy" id="3058424"/>
    <lineage>
        <taxon>Bacteria</taxon>
        <taxon>Bacillati</taxon>
        <taxon>Bacillota</taxon>
        <taxon>Bacilli</taxon>
        <taxon>Bacillales</taxon>
        <taxon>Fictibacillaceae</taxon>
        <taxon>Fictibacillus</taxon>
    </lineage>
</organism>
<dbReference type="Pfam" id="PF12787">
    <property type="entry name" value="EcsC"/>
    <property type="match status" value="1"/>
</dbReference>
<proteinExistence type="predicted"/>
<accession>A0ABT8EDB3</accession>
<evidence type="ECO:0000313" key="1">
    <source>
        <dbReference type="EMBL" id="MDN4075895.1"/>
    </source>
</evidence>
<dbReference type="InterPro" id="IPR024787">
    <property type="entry name" value="EcsC"/>
</dbReference>
<dbReference type="EMBL" id="JAUHLN010000007">
    <property type="protein sequence ID" value="MDN4075895.1"/>
    <property type="molecule type" value="Genomic_DNA"/>
</dbReference>
<dbReference type="Proteomes" id="UP001168694">
    <property type="component" value="Unassembled WGS sequence"/>
</dbReference>
<sequence>MSTIETRDYLKKELTMVEKWEKDQKDLWFWEKLGRIPFMLLDKITPKFLQDKMLQIVDEIGSYVHNGGKYLVSEKSILKKMNEYEELPEGFTAAEIAKLPLVSMDKTASYFKSSRTKMATVQGATTGIGGLFTLGIDIPLVLGLSLKTLQEIAISYGYDPNQKEERIFIIKCLQFASSDYVGKRAILEELSMTDAERDRQAISQLQGWREVIAAYRDHFGWKKLFQMIPVAGIIFGAVINKSTIDEVAETGMMLYRKRRILERLHRLDEGSSNE</sequence>
<keyword evidence="2" id="KW-1185">Reference proteome</keyword>
<protein>
    <submittedName>
        <fullName evidence="1">EcsC family protein</fullName>
    </submittedName>
</protein>
<dbReference type="RefSeq" id="WP_290402004.1">
    <property type="nucleotide sequence ID" value="NZ_JAUHLN010000007.1"/>
</dbReference>
<reference evidence="1" key="1">
    <citation type="submission" date="2023-06" db="EMBL/GenBank/DDBJ databases">
        <title>Draft Genome Sequences of Representative Paenibacillus Polymyxa, Bacillus cereus, Fictibacillus sp., and Brevibacillus agri Strains Isolated from Amazonian Dark Earth.</title>
        <authorList>
            <person name="Pellegrinetti T.A."/>
            <person name="Cunha I.C.M."/>
            <person name="Chaves M.G."/>
            <person name="Freitas A.S."/>
            <person name="Silva A.V.R."/>
            <person name="Tsai S.M."/>
            <person name="Mendes L.W."/>
        </authorList>
    </citation>
    <scope>NUCLEOTIDE SEQUENCE</scope>
    <source>
        <strain evidence="1">CENA-BCM004</strain>
    </source>
</reference>
<gene>
    <name evidence="1" type="ORF">QYF49_23405</name>
</gene>
<dbReference type="PANTHER" id="PTHR41260:SF1">
    <property type="entry name" value="PROTEIN ECSC"/>
    <property type="match status" value="1"/>
</dbReference>
<dbReference type="PANTHER" id="PTHR41260">
    <property type="entry name" value="PROTEIN ECSC"/>
    <property type="match status" value="1"/>
</dbReference>
<evidence type="ECO:0000313" key="2">
    <source>
        <dbReference type="Proteomes" id="UP001168694"/>
    </source>
</evidence>
<comment type="caution">
    <text evidence="1">The sequence shown here is derived from an EMBL/GenBank/DDBJ whole genome shotgun (WGS) entry which is preliminary data.</text>
</comment>
<name>A0ABT8EDB3_9BACL</name>